<organism evidence="1">
    <name type="scientific">uncultured Caudovirales phage</name>
    <dbReference type="NCBI Taxonomy" id="2100421"/>
    <lineage>
        <taxon>Viruses</taxon>
        <taxon>Duplodnaviria</taxon>
        <taxon>Heunggongvirae</taxon>
        <taxon>Uroviricota</taxon>
        <taxon>Caudoviricetes</taxon>
        <taxon>Peduoviridae</taxon>
        <taxon>Maltschvirus</taxon>
        <taxon>Maltschvirus maltsch</taxon>
    </lineage>
</organism>
<proteinExistence type="predicted"/>
<protein>
    <submittedName>
        <fullName evidence="1">Uncharacterized protein</fullName>
    </submittedName>
</protein>
<reference evidence="1" key="1">
    <citation type="submission" date="2020-04" db="EMBL/GenBank/DDBJ databases">
        <authorList>
            <person name="Chiriac C."/>
            <person name="Salcher M."/>
            <person name="Ghai R."/>
            <person name="Kavagutti S V."/>
        </authorList>
    </citation>
    <scope>NUCLEOTIDE SEQUENCE</scope>
</reference>
<dbReference type="EMBL" id="LR796392">
    <property type="protein sequence ID" value="CAB4141582.1"/>
    <property type="molecule type" value="Genomic_DNA"/>
</dbReference>
<gene>
    <name evidence="1" type="ORF">UFOVP416_40</name>
</gene>
<accession>A0A6J5M5Z3</accession>
<evidence type="ECO:0000313" key="1">
    <source>
        <dbReference type="EMBL" id="CAB4141582.1"/>
    </source>
</evidence>
<sequence length="65" mass="7124">MTCCNLKKMASAMLVVLAAILVVCLWIVLIAASAALAPERRIIDCSMASFHPDFTPAMREACRKR</sequence>
<name>A0A6J5M5Z3_9CAUD</name>